<evidence type="ECO:0008006" key="4">
    <source>
        <dbReference type="Google" id="ProtNLM"/>
    </source>
</evidence>
<name>A0A2U8FCW7_9HELI</name>
<dbReference type="KEGG" id="had:CDV25_03790"/>
<sequence>MSLRQNVNYVKDEFNNNEKMLEGLIRFEGWFKRYKIPIIVLVAALISWLVVYNIMSYYQEKQQLKIANFYEKALLGETIALQSLKESQSKLYDLYLFQKALFANDKATLEQLQSSKDPIIAKFSKYQNASLNRNIEVLNLQDSTEFGYLQAAFLEIEKGNFKEAKNILEKIQNNSPTKDIANALEHLTIKGIKE</sequence>
<dbReference type="AlphaFoldDB" id="A0A2U8FCW7"/>
<organism evidence="2 3">
    <name type="scientific">Helicobacter apodemus</name>
    <dbReference type="NCBI Taxonomy" id="135569"/>
    <lineage>
        <taxon>Bacteria</taxon>
        <taxon>Pseudomonadati</taxon>
        <taxon>Campylobacterota</taxon>
        <taxon>Epsilonproteobacteria</taxon>
        <taxon>Campylobacterales</taxon>
        <taxon>Helicobacteraceae</taxon>
        <taxon>Helicobacter</taxon>
    </lineage>
</organism>
<keyword evidence="1" id="KW-0472">Membrane</keyword>
<keyword evidence="1" id="KW-1133">Transmembrane helix</keyword>
<protein>
    <recommendedName>
        <fullName evidence="4">Tetratricopeptide repeat-like domain-containing protein</fullName>
    </recommendedName>
</protein>
<accession>A0A2U8FCW7</accession>
<evidence type="ECO:0000313" key="3">
    <source>
        <dbReference type="Proteomes" id="UP000244890"/>
    </source>
</evidence>
<proteinExistence type="predicted"/>
<evidence type="ECO:0000256" key="1">
    <source>
        <dbReference type="SAM" id="Phobius"/>
    </source>
</evidence>
<evidence type="ECO:0000313" key="2">
    <source>
        <dbReference type="EMBL" id="AWI33986.1"/>
    </source>
</evidence>
<dbReference type="EMBL" id="CP021886">
    <property type="protein sequence ID" value="AWI33986.1"/>
    <property type="molecule type" value="Genomic_DNA"/>
</dbReference>
<gene>
    <name evidence="2" type="ORF">CDV25_03790</name>
</gene>
<dbReference type="Proteomes" id="UP000244890">
    <property type="component" value="Chromosome"/>
</dbReference>
<dbReference type="RefSeq" id="WP_108910843.1">
    <property type="nucleotide sequence ID" value="NZ_CP021886.1"/>
</dbReference>
<keyword evidence="1" id="KW-0812">Transmembrane</keyword>
<reference evidence="2 3" key="1">
    <citation type="submission" date="2017-06" db="EMBL/GenBank/DDBJ databases">
        <title>Complete genome of Helicobacter apodemus.</title>
        <authorList>
            <person name="Cho S."/>
        </authorList>
    </citation>
    <scope>NUCLEOTIDE SEQUENCE [LARGE SCALE GENOMIC DNA]</scope>
    <source>
        <strain evidence="3">SNUVETPUB-15-01</strain>
    </source>
</reference>
<dbReference type="OrthoDB" id="5334020at2"/>
<feature type="transmembrane region" description="Helical" evidence="1">
    <location>
        <begin position="36"/>
        <end position="55"/>
    </location>
</feature>